<dbReference type="InterPro" id="IPR050378">
    <property type="entry name" value="Metallo-dep_Hydrolases_sf"/>
</dbReference>
<dbReference type="SUPFAM" id="SSF51556">
    <property type="entry name" value="Metallo-dependent hydrolases"/>
    <property type="match status" value="1"/>
</dbReference>
<organism evidence="6 7">
    <name type="scientific">Blattamonas nauphoetae</name>
    <dbReference type="NCBI Taxonomy" id="2049346"/>
    <lineage>
        <taxon>Eukaryota</taxon>
        <taxon>Metamonada</taxon>
        <taxon>Preaxostyla</taxon>
        <taxon>Oxymonadida</taxon>
        <taxon>Blattamonas</taxon>
    </lineage>
</organism>
<proteinExistence type="inferred from homology"/>
<protein>
    <recommendedName>
        <fullName evidence="4">dihydropyrimidinase</fullName>
        <ecNumber evidence="4">3.5.2.2</ecNumber>
    </recommendedName>
</protein>
<evidence type="ECO:0000313" key="7">
    <source>
        <dbReference type="Proteomes" id="UP001281761"/>
    </source>
</evidence>
<comment type="cofactor">
    <cofactor evidence="1">
        <name>Zn(2+)</name>
        <dbReference type="ChEBI" id="CHEBI:29105"/>
    </cofactor>
</comment>
<dbReference type="EC" id="3.5.2.2" evidence="4"/>
<name>A0ABQ9YHJ4_9EUKA</name>
<keyword evidence="7" id="KW-1185">Reference proteome</keyword>
<dbReference type="InterPro" id="IPR032466">
    <property type="entry name" value="Metal_Hydrolase"/>
</dbReference>
<comment type="similarity">
    <text evidence="2">Belongs to the metallo-dependent hydrolases superfamily. Hydantoinase/dihydropyrimidinase family.</text>
</comment>
<dbReference type="GO" id="GO:0004157">
    <property type="term" value="F:dihydropyrimidinase activity"/>
    <property type="evidence" value="ECO:0007669"/>
    <property type="project" value="UniProtKB-EC"/>
</dbReference>
<dbReference type="Proteomes" id="UP001281761">
    <property type="component" value="Unassembled WGS sequence"/>
</dbReference>
<evidence type="ECO:0000256" key="1">
    <source>
        <dbReference type="ARBA" id="ARBA00001947"/>
    </source>
</evidence>
<dbReference type="InterPro" id="IPR011059">
    <property type="entry name" value="Metal-dep_hydrolase_composite"/>
</dbReference>
<evidence type="ECO:0000256" key="4">
    <source>
        <dbReference type="ARBA" id="ARBA00039113"/>
    </source>
</evidence>
<evidence type="ECO:0000259" key="5">
    <source>
        <dbReference type="Pfam" id="PF01979"/>
    </source>
</evidence>
<sequence length="496" mass="54720">MTILIKNGLIIRDGDSQPFIGDVLTHERQIVAIGPGIEAPPNVHIIDATGLVVMPGAIDPHVHLHYPQGSNRIYTADDFRSGSVAAMLGGTTTILDFIEPQEGETLLTALQTRNNDAQGLSILDYSFHMSVIRTDNLTLSEIPQVVDEGITSFKIYTAYDGIRLTYNELPLALNAIGQARGLAIVHSEDHATIQDRVTKCREEGLVECKYHPECHPIEGEFASNQTVLQIATDIQRRGVPLRFHIVHVSTPQGAELLNTLRSQNLDVSGEVCTQHITLPVDLYTTAEDPSTFVMSPPLRPVEEENKLMVEVEKGIAIQMITSDHAPFTRDQRLGNRRTPNFILGPDGSIQPGPQADPWWNPDNGLPPFYAMPGGGSGIEFRAIVAHTLCVVQRGWNYTQFVNFVSTAAAKRFDLFPQKGTLSIGSDADIAIWDPEAMTRLTLSQTHSMTDQFPYEGFEVKGYPKIVIVGGQILKLECDGPCLSFEPRGRLLKRRPM</sequence>
<dbReference type="EMBL" id="JARBJD010000007">
    <property type="protein sequence ID" value="KAK2963227.1"/>
    <property type="molecule type" value="Genomic_DNA"/>
</dbReference>
<gene>
    <name evidence="6" type="ORF">BLNAU_1760</name>
</gene>
<feature type="domain" description="Amidohydrolase-related" evidence="5">
    <location>
        <begin position="390"/>
        <end position="472"/>
    </location>
</feature>
<dbReference type="Gene3D" id="2.30.40.10">
    <property type="entry name" value="Urease, subunit C, domain 1"/>
    <property type="match status" value="1"/>
</dbReference>
<keyword evidence="6" id="KW-0378">Hydrolase</keyword>
<comment type="caution">
    <text evidence="6">The sequence shown here is derived from an EMBL/GenBank/DDBJ whole genome shotgun (WGS) entry which is preliminary data.</text>
</comment>
<dbReference type="Gene3D" id="3.20.20.140">
    <property type="entry name" value="Metal-dependent hydrolases"/>
    <property type="match status" value="1"/>
</dbReference>
<evidence type="ECO:0000313" key="6">
    <source>
        <dbReference type="EMBL" id="KAK2963227.1"/>
    </source>
</evidence>
<dbReference type="PANTHER" id="PTHR11647">
    <property type="entry name" value="HYDRANTOINASE/DIHYDROPYRIMIDINASE FAMILY MEMBER"/>
    <property type="match status" value="1"/>
</dbReference>
<dbReference type="PANTHER" id="PTHR11647:SF1">
    <property type="entry name" value="COLLAPSIN RESPONSE MEDIATOR PROTEIN"/>
    <property type="match status" value="1"/>
</dbReference>
<dbReference type="Pfam" id="PF01979">
    <property type="entry name" value="Amidohydro_1"/>
    <property type="match status" value="1"/>
</dbReference>
<evidence type="ECO:0000256" key="2">
    <source>
        <dbReference type="ARBA" id="ARBA00008829"/>
    </source>
</evidence>
<dbReference type="InterPro" id="IPR006680">
    <property type="entry name" value="Amidohydro-rel"/>
</dbReference>
<accession>A0ABQ9YHJ4</accession>
<reference evidence="6 7" key="1">
    <citation type="journal article" date="2022" name="bioRxiv">
        <title>Genomics of Preaxostyla Flagellates Illuminates Evolutionary Transitions and the Path Towards Mitochondrial Loss.</title>
        <authorList>
            <person name="Novak L.V.F."/>
            <person name="Treitli S.C."/>
            <person name="Pyrih J."/>
            <person name="Halakuc P."/>
            <person name="Pipaliya S.V."/>
            <person name="Vacek V."/>
            <person name="Brzon O."/>
            <person name="Soukal P."/>
            <person name="Eme L."/>
            <person name="Dacks J.B."/>
            <person name="Karnkowska A."/>
            <person name="Elias M."/>
            <person name="Hampl V."/>
        </authorList>
    </citation>
    <scope>NUCLEOTIDE SEQUENCE [LARGE SCALE GENOMIC DNA]</scope>
    <source>
        <strain evidence="6">NAU3</strain>
        <tissue evidence="6">Gut</tissue>
    </source>
</reference>
<comment type="catalytic activity">
    <reaction evidence="3">
        <text>5,6-dihydrouracil + H2O = 3-(carbamoylamino)propanoate + H(+)</text>
        <dbReference type="Rhea" id="RHEA:16121"/>
        <dbReference type="ChEBI" id="CHEBI:11892"/>
        <dbReference type="ChEBI" id="CHEBI:15377"/>
        <dbReference type="ChEBI" id="CHEBI:15378"/>
        <dbReference type="ChEBI" id="CHEBI:15901"/>
        <dbReference type="EC" id="3.5.2.2"/>
    </reaction>
</comment>
<evidence type="ECO:0000256" key="3">
    <source>
        <dbReference type="ARBA" id="ARBA00036696"/>
    </source>
</evidence>
<dbReference type="SUPFAM" id="SSF51338">
    <property type="entry name" value="Composite domain of metallo-dependent hydrolases"/>
    <property type="match status" value="1"/>
</dbReference>